<dbReference type="InterPro" id="IPR006139">
    <property type="entry name" value="D-isomer_2_OHA_DH_cat_dom"/>
</dbReference>
<feature type="domain" description="D-isomer specific 2-hydroxyacid dehydrogenase NAD-binding" evidence="5">
    <location>
        <begin position="104"/>
        <end position="273"/>
    </location>
</feature>
<evidence type="ECO:0000313" key="7">
    <source>
        <dbReference type="Proteomes" id="UP000554342"/>
    </source>
</evidence>
<proteinExistence type="inferred from homology"/>
<dbReference type="GO" id="GO:0051287">
    <property type="term" value="F:NAD binding"/>
    <property type="evidence" value="ECO:0007669"/>
    <property type="project" value="InterPro"/>
</dbReference>
<keyword evidence="7" id="KW-1185">Reference proteome</keyword>
<dbReference type="Gene3D" id="3.40.50.720">
    <property type="entry name" value="NAD(P)-binding Rossmann-like Domain"/>
    <property type="match status" value="2"/>
</dbReference>
<dbReference type="PANTHER" id="PTHR43333:SF1">
    <property type="entry name" value="D-ISOMER SPECIFIC 2-HYDROXYACID DEHYDROGENASE NAD-BINDING DOMAIN-CONTAINING PROTEIN"/>
    <property type="match status" value="1"/>
</dbReference>
<comment type="caution">
    <text evidence="6">The sequence shown here is derived from an EMBL/GenBank/DDBJ whole genome shotgun (WGS) entry which is preliminary data.</text>
</comment>
<evidence type="ECO:0000256" key="1">
    <source>
        <dbReference type="ARBA" id="ARBA00023002"/>
    </source>
</evidence>
<dbReference type="Pfam" id="PF00389">
    <property type="entry name" value="2-Hacid_dh"/>
    <property type="match status" value="1"/>
</dbReference>
<keyword evidence="2" id="KW-0520">NAD</keyword>
<dbReference type="Proteomes" id="UP000554342">
    <property type="component" value="Unassembled WGS sequence"/>
</dbReference>
<evidence type="ECO:0000259" key="4">
    <source>
        <dbReference type="Pfam" id="PF00389"/>
    </source>
</evidence>
<name>A0A840YYI9_9SPHN</name>
<keyword evidence="1 3" id="KW-0560">Oxidoreductase</keyword>
<dbReference type="GO" id="GO:0016616">
    <property type="term" value="F:oxidoreductase activity, acting on the CH-OH group of donors, NAD or NADP as acceptor"/>
    <property type="evidence" value="ECO:0007669"/>
    <property type="project" value="InterPro"/>
</dbReference>
<protein>
    <submittedName>
        <fullName evidence="6">Phosphoglycerate dehydrogenase-like enzyme</fullName>
    </submittedName>
</protein>
<gene>
    <name evidence="6" type="ORF">FHR23_001522</name>
</gene>
<evidence type="ECO:0000256" key="2">
    <source>
        <dbReference type="ARBA" id="ARBA00023027"/>
    </source>
</evidence>
<dbReference type="CDD" id="cd05300">
    <property type="entry name" value="2-Hacid_dh_1"/>
    <property type="match status" value="1"/>
</dbReference>
<accession>A0A840YYI9</accession>
<dbReference type="PROSITE" id="PS00671">
    <property type="entry name" value="D_2_HYDROXYACID_DH_3"/>
    <property type="match status" value="1"/>
</dbReference>
<dbReference type="InterPro" id="IPR006140">
    <property type="entry name" value="D-isomer_DH_NAD-bd"/>
</dbReference>
<dbReference type="RefSeq" id="WP_184002508.1">
    <property type="nucleotide sequence ID" value="NZ_BAABIF010000013.1"/>
</dbReference>
<dbReference type="AlphaFoldDB" id="A0A840YYI9"/>
<dbReference type="Pfam" id="PF02826">
    <property type="entry name" value="2-Hacid_dh_C"/>
    <property type="match status" value="1"/>
</dbReference>
<evidence type="ECO:0000313" key="6">
    <source>
        <dbReference type="EMBL" id="MBB5718599.1"/>
    </source>
</evidence>
<reference evidence="6 7" key="1">
    <citation type="submission" date="2020-08" db="EMBL/GenBank/DDBJ databases">
        <title>Genomic Encyclopedia of Type Strains, Phase IV (KMG-IV): sequencing the most valuable type-strain genomes for metagenomic binning, comparative biology and taxonomic classification.</title>
        <authorList>
            <person name="Goeker M."/>
        </authorList>
    </citation>
    <scope>NUCLEOTIDE SEQUENCE [LARGE SCALE GENOMIC DNA]</scope>
    <source>
        <strain evidence="6 7">DSM 27203</strain>
    </source>
</reference>
<dbReference type="InterPro" id="IPR029753">
    <property type="entry name" value="D-isomer_DH_CS"/>
</dbReference>
<dbReference type="PANTHER" id="PTHR43333">
    <property type="entry name" value="2-HACID_DH_C DOMAIN-CONTAINING PROTEIN"/>
    <property type="match status" value="1"/>
</dbReference>
<feature type="domain" description="D-isomer specific 2-hydroxyacid dehydrogenase catalytic" evidence="4">
    <location>
        <begin position="29"/>
        <end position="305"/>
    </location>
</feature>
<organism evidence="6 7">
    <name type="scientific">Stakelama sediminis</name>
    <dbReference type="NCBI Taxonomy" id="463200"/>
    <lineage>
        <taxon>Bacteria</taxon>
        <taxon>Pseudomonadati</taxon>
        <taxon>Pseudomonadota</taxon>
        <taxon>Alphaproteobacteria</taxon>
        <taxon>Sphingomonadales</taxon>
        <taxon>Sphingomonadaceae</taxon>
        <taxon>Stakelama</taxon>
    </lineage>
</organism>
<evidence type="ECO:0000256" key="3">
    <source>
        <dbReference type="RuleBase" id="RU003719"/>
    </source>
</evidence>
<evidence type="ECO:0000259" key="5">
    <source>
        <dbReference type="Pfam" id="PF02826"/>
    </source>
</evidence>
<dbReference type="EMBL" id="JACIJI010000002">
    <property type="protein sequence ID" value="MBB5718599.1"/>
    <property type="molecule type" value="Genomic_DNA"/>
</dbReference>
<dbReference type="InterPro" id="IPR036291">
    <property type="entry name" value="NAD(P)-bd_dom_sf"/>
</dbReference>
<dbReference type="SUPFAM" id="SSF51735">
    <property type="entry name" value="NAD(P)-binding Rossmann-fold domains"/>
    <property type="match status" value="1"/>
</dbReference>
<sequence length="311" mass="34155">MKALLPALARPLIEDKLPDGLDIVWFQNREEAEAHVGDADIGWLDLQRVSSTREVAAMGEKLQWLFTIRAGIDAFDTDLLQQRGTVLTNGTGFNSSAIAEYAVMGILVAAKRFDEVVRLADGHEWTTKPPGTMELTGSSALVIGYGTIGRLIAERLRVFGVDVTGVTRSGRDGTLTPDQWRERLPEFDWVILSAPATPETETIIGEDELTAMKPTAWLVNVARGSLVDQNALVTALNKYRIGGAFLDTVTPEPLPEMDKLWSAHNVIMTMHLSGRSQSTMYQNGAALFLRNLDAFLNGRTLENVVDLGRGY</sequence>
<comment type="similarity">
    <text evidence="3">Belongs to the D-isomer specific 2-hydroxyacid dehydrogenase family.</text>
</comment>
<dbReference type="SUPFAM" id="SSF52283">
    <property type="entry name" value="Formate/glycerate dehydrogenase catalytic domain-like"/>
    <property type="match status" value="1"/>
</dbReference>